<evidence type="ECO:0000313" key="2">
    <source>
        <dbReference type="Proteomes" id="UP000257451"/>
    </source>
</evidence>
<evidence type="ECO:0000313" key="1">
    <source>
        <dbReference type="EMBL" id="RFZ45427.1"/>
    </source>
</evidence>
<sequence>MTFQWTPQSRLQAAQHALAYITLLHSRPAGTGMTEPDNFLTSTLDGLTDAGADSEEALMQLLSGMTSVMNLTVKVAAQRCGLSPSELLSEVGAGLVALED</sequence>
<protein>
    <submittedName>
        <fullName evidence="1">Uncharacterized protein</fullName>
    </submittedName>
</protein>
<reference evidence="1 2" key="1">
    <citation type="journal article" date="2018" name="Sci. Rep.">
        <title>Extensive genomic diversity among Mycobacterium marinum strains revealed by whole genome sequencing.</title>
        <authorList>
            <person name="Das S."/>
            <person name="Pettersson B.M."/>
            <person name="Behra P.R."/>
            <person name="Mallick A."/>
            <person name="Cheramie M."/>
            <person name="Ramesh M."/>
            <person name="Shirreff L."/>
            <person name="DuCote T."/>
            <person name="Dasgupta S."/>
            <person name="Ennis D.G."/>
            <person name="Kirsebom L.A."/>
        </authorList>
    </citation>
    <scope>NUCLEOTIDE SEQUENCE [LARGE SCALE GENOMIC DNA]</scope>
    <source>
        <strain evidence="1 2">Davis1</strain>
    </source>
</reference>
<dbReference type="RefSeq" id="WP_117431742.1">
    <property type="nucleotide sequence ID" value="NZ_BQLC01000259.1"/>
</dbReference>
<dbReference type="Proteomes" id="UP000257451">
    <property type="component" value="Unassembled WGS sequence"/>
</dbReference>
<dbReference type="EMBL" id="PEDF01000035">
    <property type="protein sequence ID" value="RFZ45427.1"/>
    <property type="molecule type" value="Genomic_DNA"/>
</dbReference>
<proteinExistence type="predicted"/>
<gene>
    <name evidence="1" type="ORF">DAVIS_01257</name>
</gene>
<accession>A0A3E2N0B1</accession>
<comment type="caution">
    <text evidence="1">The sequence shown here is derived from an EMBL/GenBank/DDBJ whole genome shotgun (WGS) entry which is preliminary data.</text>
</comment>
<name>A0A3E2N0B1_MYCMR</name>
<dbReference type="AlphaFoldDB" id="A0A3E2N0B1"/>
<organism evidence="1 2">
    <name type="scientific">Mycobacterium marinum</name>
    <dbReference type="NCBI Taxonomy" id="1781"/>
    <lineage>
        <taxon>Bacteria</taxon>
        <taxon>Bacillati</taxon>
        <taxon>Actinomycetota</taxon>
        <taxon>Actinomycetes</taxon>
        <taxon>Mycobacteriales</taxon>
        <taxon>Mycobacteriaceae</taxon>
        <taxon>Mycobacterium</taxon>
        <taxon>Mycobacterium ulcerans group</taxon>
    </lineage>
</organism>